<reference evidence="3 4" key="1">
    <citation type="submission" date="2016-01" db="EMBL/GenBank/DDBJ databases">
        <title>Genome sequence of Clostridium neopropionicum X4, DSM-3847.</title>
        <authorList>
            <person name="Poehlein A."/>
            <person name="Beck M.H."/>
            <person name="Bengelsdorf F.R."/>
            <person name="Daniel R."/>
            <person name="Duerre P."/>
        </authorList>
    </citation>
    <scope>NUCLEOTIDE SEQUENCE [LARGE SCALE GENOMIC DNA]</scope>
    <source>
        <strain evidence="3 4">DSM-3847</strain>
    </source>
</reference>
<protein>
    <submittedName>
        <fullName evidence="3">2-isopropylmalate synthase</fullName>
        <ecNumber evidence="3">2.3.3.13</ecNumber>
    </submittedName>
</protein>
<evidence type="ECO:0000313" key="3">
    <source>
        <dbReference type="EMBL" id="KXL53131.1"/>
    </source>
</evidence>
<dbReference type="STRING" id="36847.CLNEO_16740"/>
<comment type="caution">
    <text evidence="3">The sequence shown here is derived from an EMBL/GenBank/DDBJ whole genome shotgun (WGS) entry which is preliminary data.</text>
</comment>
<keyword evidence="4" id="KW-1185">Reference proteome</keyword>
<name>A0A136WF47_9FIRM</name>
<dbReference type="PANTHER" id="PTHR42880">
    <property type="entry name" value="HOMOCITRATE SYNTHASE"/>
    <property type="match status" value="1"/>
</dbReference>
<sequence>MIKIIDSTLCMLNDYPLTKEQIKCFISFVGNVGIKDLQINPLIYEMLEGELPEGFVYYLELGTMTYMRGNYPIDDKIKYYFTPKRSTLPNEIETHQLNDITEPTDFHIDNRLIKIVGLDSLLLNGCDGAVIWFQKKIPVKTTILCPENTYHCATATALLFLEQKGYGVVTTFSGIGNKAATEQIIMALHVSERYMNNKLFPDFANIKIWLEEIVGIKIPSFAPVIGDRIFHVESGVHVDGIMKKPANYEPYPPEEVGLKRKVILGKYSGKNSVMIKLQKLGYNEYTEKDAEKLLKIIKQKSVLEGTAVSDSEFTKIVEGYDCHEKTTKNS</sequence>
<dbReference type="PANTHER" id="PTHR42880:SF1">
    <property type="entry name" value="ISOPROPYLMALATE_HOMOCITRATE_CITRAMALATE SYNTHASE FAMILY PROTEIN"/>
    <property type="match status" value="1"/>
</dbReference>
<organism evidence="3 4">
    <name type="scientific">Anaerotignum neopropionicum</name>
    <dbReference type="NCBI Taxonomy" id="36847"/>
    <lineage>
        <taxon>Bacteria</taxon>
        <taxon>Bacillati</taxon>
        <taxon>Bacillota</taxon>
        <taxon>Clostridia</taxon>
        <taxon>Lachnospirales</taxon>
        <taxon>Anaerotignaceae</taxon>
        <taxon>Anaerotignum</taxon>
    </lineage>
</organism>
<proteinExistence type="predicted"/>
<gene>
    <name evidence="3" type="primary">leuA_1</name>
    <name evidence="3" type="ORF">CLNEO_16740</name>
</gene>
<evidence type="ECO:0000259" key="2">
    <source>
        <dbReference type="Pfam" id="PF22617"/>
    </source>
</evidence>
<dbReference type="EMBL" id="LRVM01000004">
    <property type="protein sequence ID" value="KXL53131.1"/>
    <property type="molecule type" value="Genomic_DNA"/>
</dbReference>
<keyword evidence="3" id="KW-0012">Acyltransferase</keyword>
<dbReference type="Gene3D" id="1.10.238.260">
    <property type="match status" value="1"/>
</dbReference>
<dbReference type="RefSeq" id="WP_066087317.1">
    <property type="nucleotide sequence ID" value="NZ_LRVM01000004.1"/>
</dbReference>
<dbReference type="Proteomes" id="UP000070539">
    <property type="component" value="Unassembled WGS sequence"/>
</dbReference>
<dbReference type="OrthoDB" id="503431at2"/>
<accession>A0A136WF47</accession>
<dbReference type="InterPro" id="IPR054691">
    <property type="entry name" value="LeuA/HCS_post-cat"/>
</dbReference>
<dbReference type="AlphaFoldDB" id="A0A136WF47"/>
<keyword evidence="1 3" id="KW-0808">Transferase</keyword>
<dbReference type="Pfam" id="PF22617">
    <property type="entry name" value="HCS_D2"/>
    <property type="match status" value="1"/>
</dbReference>
<evidence type="ECO:0000256" key="1">
    <source>
        <dbReference type="ARBA" id="ARBA00022679"/>
    </source>
</evidence>
<dbReference type="EC" id="2.3.3.13" evidence="3"/>
<dbReference type="GO" id="GO:0003852">
    <property type="term" value="F:2-isopropylmalate synthase activity"/>
    <property type="evidence" value="ECO:0007669"/>
    <property type="project" value="UniProtKB-EC"/>
</dbReference>
<evidence type="ECO:0000313" key="4">
    <source>
        <dbReference type="Proteomes" id="UP000070539"/>
    </source>
</evidence>
<feature type="domain" description="2-isopropylmalate synthase/homocitrate synthase post-catalytic" evidence="2">
    <location>
        <begin position="224"/>
        <end position="299"/>
    </location>
</feature>